<reference evidence="1" key="1">
    <citation type="submission" date="2020-04" db="EMBL/GenBank/DDBJ databases">
        <authorList>
            <person name="Chiriac C."/>
            <person name="Salcher M."/>
            <person name="Ghai R."/>
            <person name="Kavagutti S V."/>
        </authorList>
    </citation>
    <scope>NUCLEOTIDE SEQUENCE</scope>
</reference>
<dbReference type="EMBL" id="LR796216">
    <property type="protein sequence ID" value="CAB4127715.1"/>
    <property type="molecule type" value="Genomic_DNA"/>
</dbReference>
<accession>A0A6J5L228</accession>
<evidence type="ECO:0000313" key="1">
    <source>
        <dbReference type="EMBL" id="CAB4127715.1"/>
    </source>
</evidence>
<organism evidence="1">
    <name type="scientific">uncultured Caudovirales phage</name>
    <dbReference type="NCBI Taxonomy" id="2100421"/>
    <lineage>
        <taxon>Viruses</taxon>
        <taxon>Duplodnaviria</taxon>
        <taxon>Heunggongvirae</taxon>
        <taxon>Uroviricota</taxon>
        <taxon>Caudoviricetes</taxon>
        <taxon>Peduoviridae</taxon>
        <taxon>Maltschvirus</taxon>
        <taxon>Maltschvirus maltsch</taxon>
    </lineage>
</organism>
<sequence length="62" mass="7155">MLLNDYIFEVISKISEVVQDTISIEFNIGVVYSYDAESKTNKIMVSHDSPNRIRFSATIKRK</sequence>
<protein>
    <submittedName>
        <fullName evidence="1">Uncharacterized protein</fullName>
    </submittedName>
</protein>
<proteinExistence type="predicted"/>
<gene>
    <name evidence="2" type="ORF">UFOVP268_22</name>
    <name evidence="1" type="ORF">UFOVP97_4</name>
</gene>
<dbReference type="EMBL" id="LR796286">
    <property type="protein sequence ID" value="CAB4134147.1"/>
    <property type="molecule type" value="Genomic_DNA"/>
</dbReference>
<name>A0A6J5L228_9CAUD</name>
<evidence type="ECO:0000313" key="2">
    <source>
        <dbReference type="EMBL" id="CAB4134147.1"/>
    </source>
</evidence>